<gene>
    <name evidence="1" type="ORF">FZ934_07880</name>
</gene>
<evidence type="ECO:0008006" key="3">
    <source>
        <dbReference type="Google" id="ProtNLM"/>
    </source>
</evidence>
<dbReference type="AlphaFoldDB" id="A0A5Q0C387"/>
<dbReference type="OrthoDB" id="8455279at2"/>
<dbReference type="RefSeq" id="WP_153270603.1">
    <property type="nucleotide sequence ID" value="NZ_CP043498.1"/>
</dbReference>
<keyword evidence="2" id="KW-1185">Reference proteome</keyword>
<protein>
    <recommendedName>
        <fullName evidence="3">DNA-binding protein</fullName>
    </recommendedName>
</protein>
<reference evidence="1 2" key="1">
    <citation type="submission" date="2019-08" db="EMBL/GenBank/DDBJ databases">
        <title>Prosopis cineraria nodule microbiome.</title>
        <authorList>
            <person name="Ali R."/>
            <person name="Chaluvadi S.R."/>
            <person name="Wang X."/>
        </authorList>
    </citation>
    <scope>NUCLEOTIDE SEQUENCE [LARGE SCALE GENOMIC DNA]</scope>
    <source>
        <strain evidence="1 2">BG7</strain>
    </source>
</reference>
<evidence type="ECO:0000313" key="1">
    <source>
        <dbReference type="EMBL" id="QFY60358.1"/>
    </source>
</evidence>
<proteinExistence type="predicted"/>
<dbReference type="EMBL" id="CP043498">
    <property type="protein sequence ID" value="QFY60358.1"/>
    <property type="molecule type" value="Genomic_DNA"/>
</dbReference>
<accession>A0A5Q0C387</accession>
<sequence length="142" mass="15656">MTLPAHWRQPSFSVAETADLVGVSEPTLRTWLTRAPSGAFLGKKTANRIFFAGFEVFYYLLVNRLTDYGVPVRTAMHAAATWATERLPLDNYVIVRNEGEVTNFELVDDLPPTIEAGAVIPLRGMAITLIGRAAEVYAREGS</sequence>
<name>A0A5Q0C387_9HYPH</name>
<dbReference type="KEGG" id="rgr:FZ934_07880"/>
<evidence type="ECO:0000313" key="2">
    <source>
        <dbReference type="Proteomes" id="UP000326881"/>
    </source>
</evidence>
<organism evidence="1 2">
    <name type="scientific">Rhizobium grahamii</name>
    <dbReference type="NCBI Taxonomy" id="1120045"/>
    <lineage>
        <taxon>Bacteria</taxon>
        <taxon>Pseudomonadati</taxon>
        <taxon>Pseudomonadota</taxon>
        <taxon>Alphaproteobacteria</taxon>
        <taxon>Hyphomicrobiales</taxon>
        <taxon>Rhizobiaceae</taxon>
        <taxon>Rhizobium/Agrobacterium group</taxon>
        <taxon>Rhizobium</taxon>
    </lineage>
</organism>
<dbReference type="Proteomes" id="UP000326881">
    <property type="component" value="Chromosome"/>
</dbReference>